<dbReference type="HOGENOM" id="CLU_117986_1_0_5"/>
<proteinExistence type="predicted"/>
<dbReference type="RefSeq" id="WP_015927729.1">
    <property type="nucleotide sequence ID" value="NC_011894.1"/>
</dbReference>
<keyword evidence="1" id="KW-0732">Signal</keyword>
<name>B8IHZ3_METNO</name>
<feature type="chain" id="PRO_5012361628" description="LPS-assembly lipoprotein" evidence="1">
    <location>
        <begin position="16"/>
        <end position="178"/>
    </location>
</feature>
<dbReference type="AlphaFoldDB" id="B8IHZ3"/>
<dbReference type="Gene3D" id="3.30.160.150">
    <property type="entry name" value="Lipoprotein like domain"/>
    <property type="match status" value="1"/>
</dbReference>
<reference evidence="2 3" key="1">
    <citation type="submission" date="2009-01" db="EMBL/GenBank/DDBJ databases">
        <title>Complete sequence of chromosome of Methylobacterium nodulans ORS 2060.</title>
        <authorList>
            <consortium name="US DOE Joint Genome Institute"/>
            <person name="Lucas S."/>
            <person name="Copeland A."/>
            <person name="Lapidus A."/>
            <person name="Glavina del Rio T."/>
            <person name="Dalin E."/>
            <person name="Tice H."/>
            <person name="Bruce D."/>
            <person name="Goodwin L."/>
            <person name="Pitluck S."/>
            <person name="Sims D."/>
            <person name="Brettin T."/>
            <person name="Detter J.C."/>
            <person name="Han C."/>
            <person name="Larimer F."/>
            <person name="Land M."/>
            <person name="Hauser L."/>
            <person name="Kyrpides N."/>
            <person name="Ivanova N."/>
            <person name="Marx C.J."/>
            <person name="Richardson P."/>
        </authorList>
    </citation>
    <scope>NUCLEOTIDE SEQUENCE [LARGE SCALE GENOMIC DNA]</scope>
    <source>
        <strain evidence="3">LMG 21967 / CNCM I-2342 / ORS 2060</strain>
    </source>
</reference>
<evidence type="ECO:0000256" key="1">
    <source>
        <dbReference type="SAM" id="SignalP"/>
    </source>
</evidence>
<dbReference type="GO" id="GO:0043165">
    <property type="term" value="P:Gram-negative-bacterium-type cell outer membrane assembly"/>
    <property type="evidence" value="ECO:0007669"/>
    <property type="project" value="InterPro"/>
</dbReference>
<organism evidence="2 3">
    <name type="scientific">Methylobacterium nodulans (strain LMG 21967 / CNCM I-2342 / ORS 2060)</name>
    <dbReference type="NCBI Taxonomy" id="460265"/>
    <lineage>
        <taxon>Bacteria</taxon>
        <taxon>Pseudomonadati</taxon>
        <taxon>Pseudomonadota</taxon>
        <taxon>Alphaproteobacteria</taxon>
        <taxon>Hyphomicrobiales</taxon>
        <taxon>Methylobacteriaceae</taxon>
        <taxon>Methylobacterium</taxon>
    </lineage>
</organism>
<dbReference type="PROSITE" id="PS51257">
    <property type="entry name" value="PROKAR_LIPOPROTEIN"/>
    <property type="match status" value="1"/>
</dbReference>
<feature type="signal peptide" evidence="1">
    <location>
        <begin position="1"/>
        <end position="15"/>
    </location>
</feature>
<dbReference type="OrthoDB" id="7678210at2"/>
<dbReference type="EMBL" id="CP001349">
    <property type="protein sequence ID" value="ACL56031.1"/>
    <property type="molecule type" value="Genomic_DNA"/>
</dbReference>
<evidence type="ECO:0008006" key="4">
    <source>
        <dbReference type="Google" id="ProtNLM"/>
    </source>
</evidence>
<accession>B8IHZ3</accession>
<dbReference type="KEGG" id="mno:Mnod_1023"/>
<dbReference type="STRING" id="460265.Mnod_1023"/>
<evidence type="ECO:0000313" key="3">
    <source>
        <dbReference type="Proteomes" id="UP000008207"/>
    </source>
</evidence>
<dbReference type="Proteomes" id="UP000008207">
    <property type="component" value="Chromosome"/>
</dbReference>
<sequence>MARSMVGTARRFALAATLMLGLSACFRPLYGPTASGAPLSAVLASIQVDQATTPQGQERLGHYLRSELVFDLDGSGQPSEKRYRLQLAVNETVQTPLVSSVTARAEAATLYGTATYKVVTLDGSRTLTDGTATGLATYDRSVQRFASLRAARDAEIRLAKLLADQIKTRVAAILATQP</sequence>
<gene>
    <name evidence="2" type="ordered locus">Mnod_1023</name>
</gene>
<evidence type="ECO:0000313" key="2">
    <source>
        <dbReference type="EMBL" id="ACL56031.1"/>
    </source>
</evidence>
<keyword evidence="3" id="KW-1185">Reference proteome</keyword>
<protein>
    <recommendedName>
        <fullName evidence="4">LPS-assembly lipoprotein</fullName>
    </recommendedName>
</protein>
<dbReference type="eggNOG" id="COG5468">
    <property type="taxonomic scope" value="Bacteria"/>
</dbReference>
<dbReference type="GO" id="GO:0019867">
    <property type="term" value="C:outer membrane"/>
    <property type="evidence" value="ECO:0007669"/>
    <property type="project" value="InterPro"/>
</dbReference>